<sequence>MPQDEPFAYQTHMLCASMGEIRLPNILNTYPQGWPAHVVPISVISTIQETPNTSFSSQLAGFPKNLTFAANQSNVVLGPKGTSGNF</sequence>
<name>A0A8T2QCJ4_CERRI</name>
<evidence type="ECO:0000313" key="1">
    <source>
        <dbReference type="EMBL" id="KAH7281193.1"/>
    </source>
</evidence>
<dbReference type="AlphaFoldDB" id="A0A8T2QCJ4"/>
<proteinExistence type="predicted"/>
<reference evidence="1" key="1">
    <citation type="submission" date="2021-08" db="EMBL/GenBank/DDBJ databases">
        <title>WGS assembly of Ceratopteris richardii.</title>
        <authorList>
            <person name="Marchant D.B."/>
            <person name="Chen G."/>
            <person name="Jenkins J."/>
            <person name="Shu S."/>
            <person name="Leebens-Mack J."/>
            <person name="Grimwood J."/>
            <person name="Schmutz J."/>
            <person name="Soltis P."/>
            <person name="Soltis D."/>
            <person name="Chen Z.-H."/>
        </authorList>
    </citation>
    <scope>NUCLEOTIDE SEQUENCE</scope>
    <source>
        <strain evidence="1">Whitten #5841</strain>
        <tissue evidence="1">Leaf</tissue>
    </source>
</reference>
<organism evidence="1 2">
    <name type="scientific">Ceratopteris richardii</name>
    <name type="common">Triangle waterfern</name>
    <dbReference type="NCBI Taxonomy" id="49495"/>
    <lineage>
        <taxon>Eukaryota</taxon>
        <taxon>Viridiplantae</taxon>
        <taxon>Streptophyta</taxon>
        <taxon>Embryophyta</taxon>
        <taxon>Tracheophyta</taxon>
        <taxon>Polypodiopsida</taxon>
        <taxon>Polypodiidae</taxon>
        <taxon>Polypodiales</taxon>
        <taxon>Pteridineae</taxon>
        <taxon>Pteridaceae</taxon>
        <taxon>Parkerioideae</taxon>
        <taxon>Ceratopteris</taxon>
    </lineage>
</organism>
<evidence type="ECO:0000313" key="2">
    <source>
        <dbReference type="Proteomes" id="UP000825935"/>
    </source>
</evidence>
<gene>
    <name evidence="1" type="ORF">KP509_36G034700</name>
</gene>
<accession>A0A8T2QCJ4</accession>
<comment type="caution">
    <text evidence="1">The sequence shown here is derived from an EMBL/GenBank/DDBJ whole genome shotgun (WGS) entry which is preliminary data.</text>
</comment>
<dbReference type="Proteomes" id="UP000825935">
    <property type="component" value="Chromosome 36"/>
</dbReference>
<keyword evidence="2" id="KW-1185">Reference proteome</keyword>
<dbReference type="EMBL" id="CM035441">
    <property type="protein sequence ID" value="KAH7281193.1"/>
    <property type="molecule type" value="Genomic_DNA"/>
</dbReference>
<protein>
    <submittedName>
        <fullName evidence="1">Uncharacterized protein</fullName>
    </submittedName>
</protein>